<accession>A0A2J4JSH0</accession>
<evidence type="ECO:0000313" key="2">
    <source>
        <dbReference type="Proteomes" id="UP000221015"/>
    </source>
</evidence>
<sequence>MRLFSFRLIQLATLYRVACCDTTIARYRANCQALYRAFYVLHKTLYRVFVQIDTVQGSAKMLYFIYKNKQG</sequence>
<proteinExistence type="predicted"/>
<dbReference type="AlphaFoldDB" id="A0A2J4JSH0"/>
<organism evidence="1 2">
    <name type="scientific">Faecalibacterium prausnitzii</name>
    <dbReference type="NCBI Taxonomy" id="853"/>
    <lineage>
        <taxon>Bacteria</taxon>
        <taxon>Bacillati</taxon>
        <taxon>Bacillota</taxon>
        <taxon>Clostridia</taxon>
        <taxon>Eubacteriales</taxon>
        <taxon>Oscillospiraceae</taxon>
        <taxon>Faecalibacterium</taxon>
    </lineage>
</organism>
<dbReference type="Proteomes" id="UP000221015">
    <property type="component" value="Unassembled WGS sequence"/>
</dbReference>
<protein>
    <submittedName>
        <fullName evidence="1">Uncharacterized protein</fullName>
    </submittedName>
</protein>
<evidence type="ECO:0000313" key="1">
    <source>
        <dbReference type="EMBL" id="PLK30812.1"/>
    </source>
</evidence>
<reference evidence="1 2" key="1">
    <citation type="journal article" date="2017" name="Front. Microbiol.">
        <title>New Insights into the Diversity of the Genus Faecalibacterium.</title>
        <authorList>
            <person name="Benevides L."/>
            <person name="Burman S."/>
            <person name="Martin R."/>
            <person name="Robert V."/>
            <person name="Thomas M."/>
            <person name="Miquel S."/>
            <person name="Chain F."/>
            <person name="Sokol H."/>
            <person name="Bermudez-Humaran L.G."/>
            <person name="Morrison M."/>
            <person name="Langella P."/>
            <person name="Azevedo V.A."/>
            <person name="Chatel J.M."/>
            <person name="Soares S."/>
        </authorList>
    </citation>
    <scope>NUCLEOTIDE SEQUENCE [LARGE SCALE GENOMIC DNA]</scope>
    <source>
        <strain evidence="1 2">CNCM I 4542</strain>
    </source>
</reference>
<comment type="caution">
    <text evidence="1">The sequence shown here is derived from an EMBL/GenBank/DDBJ whole genome shotgun (WGS) entry which is preliminary data.</text>
</comment>
<gene>
    <name evidence="1" type="ORF">CGS50_004160</name>
</gene>
<dbReference type="EMBL" id="NMTS02000001">
    <property type="protein sequence ID" value="PLK30812.1"/>
    <property type="molecule type" value="Genomic_DNA"/>
</dbReference>
<name>A0A2J4JSH0_9FIRM</name>